<dbReference type="SUPFAM" id="SSF55874">
    <property type="entry name" value="ATPase domain of HSP90 chaperone/DNA topoisomerase II/histidine kinase"/>
    <property type="match status" value="1"/>
</dbReference>
<dbReference type="Pfam" id="PF00989">
    <property type="entry name" value="PAS"/>
    <property type="match status" value="1"/>
</dbReference>
<feature type="modified residue" description="Phosphohistidine" evidence="8">
    <location>
        <position position="939"/>
    </location>
</feature>
<dbReference type="InterPro" id="IPR000014">
    <property type="entry name" value="PAS"/>
</dbReference>
<dbReference type="EMBL" id="JBBKTX010000005">
    <property type="protein sequence ID" value="MFK4751879.1"/>
    <property type="molecule type" value="Genomic_DNA"/>
</dbReference>
<dbReference type="InterPro" id="IPR011006">
    <property type="entry name" value="CheY-like_superfamily"/>
</dbReference>
<keyword evidence="10" id="KW-1133">Transmembrane helix</keyword>
<feature type="domain" description="HPt" evidence="16">
    <location>
        <begin position="900"/>
        <end position="999"/>
    </location>
</feature>
<accession>A0ABW8NG07</accession>
<feature type="transmembrane region" description="Helical" evidence="10">
    <location>
        <begin position="9"/>
        <end position="29"/>
    </location>
</feature>
<feature type="modified residue" description="4-aspartylphosphate" evidence="9">
    <location>
        <position position="789"/>
    </location>
</feature>
<dbReference type="Gene3D" id="6.10.340.10">
    <property type="match status" value="1"/>
</dbReference>
<evidence type="ECO:0000256" key="7">
    <source>
        <dbReference type="ARBA" id="ARBA00023012"/>
    </source>
</evidence>
<evidence type="ECO:0000256" key="8">
    <source>
        <dbReference type="PROSITE-ProRule" id="PRU00110"/>
    </source>
</evidence>
<dbReference type="PROSITE" id="PS50894">
    <property type="entry name" value="HPT"/>
    <property type="match status" value="1"/>
</dbReference>
<dbReference type="PROSITE" id="PS50109">
    <property type="entry name" value="HIS_KIN"/>
    <property type="match status" value="1"/>
</dbReference>
<dbReference type="PANTHER" id="PTHR45339:SF3">
    <property type="entry name" value="HISTIDINE KINASE"/>
    <property type="match status" value="1"/>
</dbReference>
<dbReference type="InterPro" id="IPR003660">
    <property type="entry name" value="HAMP_dom"/>
</dbReference>
<dbReference type="InterPro" id="IPR001789">
    <property type="entry name" value="Sig_transdc_resp-reg_receiver"/>
</dbReference>
<dbReference type="InterPro" id="IPR036890">
    <property type="entry name" value="HATPase_C_sf"/>
</dbReference>
<comment type="subcellular location">
    <subcellularLocation>
        <location evidence="2">Membrane</location>
    </subcellularLocation>
</comment>
<evidence type="ECO:0000256" key="10">
    <source>
        <dbReference type="SAM" id="Phobius"/>
    </source>
</evidence>
<evidence type="ECO:0000259" key="14">
    <source>
        <dbReference type="PROSITE" id="PS50113"/>
    </source>
</evidence>
<dbReference type="InterPro" id="IPR003594">
    <property type="entry name" value="HATPase_dom"/>
</dbReference>
<evidence type="ECO:0000256" key="4">
    <source>
        <dbReference type="ARBA" id="ARBA00022553"/>
    </source>
</evidence>
<dbReference type="PROSITE" id="PS50112">
    <property type="entry name" value="PAS"/>
    <property type="match status" value="1"/>
</dbReference>
<keyword evidence="10" id="KW-0812">Transmembrane</keyword>
<dbReference type="InterPro" id="IPR036641">
    <property type="entry name" value="HPT_dom_sf"/>
</dbReference>
<organism evidence="17 18">
    <name type="scientific">Oceanobacter antarcticus</name>
    <dbReference type="NCBI Taxonomy" id="3133425"/>
    <lineage>
        <taxon>Bacteria</taxon>
        <taxon>Pseudomonadati</taxon>
        <taxon>Pseudomonadota</taxon>
        <taxon>Gammaproteobacteria</taxon>
        <taxon>Oceanospirillales</taxon>
        <taxon>Oceanospirillaceae</taxon>
        <taxon>Oceanobacter</taxon>
    </lineage>
</organism>
<dbReference type="CDD" id="cd00130">
    <property type="entry name" value="PAS"/>
    <property type="match status" value="1"/>
</dbReference>
<evidence type="ECO:0000313" key="17">
    <source>
        <dbReference type="EMBL" id="MFK4751879.1"/>
    </source>
</evidence>
<dbReference type="Gene3D" id="1.20.120.160">
    <property type="entry name" value="HPT domain"/>
    <property type="match status" value="1"/>
</dbReference>
<name>A0ABW8NG07_9GAMM</name>
<dbReference type="CDD" id="cd06225">
    <property type="entry name" value="HAMP"/>
    <property type="match status" value="1"/>
</dbReference>
<evidence type="ECO:0000256" key="5">
    <source>
        <dbReference type="ARBA" id="ARBA00022679"/>
    </source>
</evidence>
<sequence length="1007" mass="110728">MTMSFKMKTIVGVAAIEAVFLMLLVWQAMHILTISNQQSLEARAQETVGLFGTQIENALIATDLATLNEMVNQLVHQGRVAYVRVLDKRGVLASAGVPAGNDWSYQRDDNFDDIRDGMFDTDYQVIETGIYLGTVQLGISTAGLDFLIIESRVRLVGIALAELIMVALVSWMLGCYLTRTLSRLTQQARCLSRGEAVKPLPVSGNDELAVTAQAFNEMVNKLSQARDIDAIKSAIYDASLDAMITLDQQGNIIEFSSAAESILGWKRDEIIGKKVEEALIPEELVASHLARRNALMNERQFYGQEARREAVMLTRQGTRIPIEVSSVVFNSQDKTYFTVFFRDITEQKNNQAQLVAAKEAAENASQAKSRFLSHMSHEIRSPLNAVMGALQLLSSDTLSVNQRRLMAIADTAGGSLLSVINDILDFSRIESGNLQTVYDTIELDDTINRLLTTLGNKLKDDNVELLCQIDDTVPSTAEFDVVHTMQVIRNLMDNAIKFTDKGLICLRIDFIADAGQQPCLAISITDTGRGIPPSQLEQVFQEFEQVNAREDTKAGGAGLGLAIVKRLVDWMGGTLDVSSTYGQGCVFRFTVPLRSYSESITEVMPIRYQTIALVSANQALLQAFGDYLGLMDVSLQTFDSLADFKANGQAIQQNKDAILLIDEIELLAADADFYWYRCLAMPKVRLARLGNNRDAIPTANNETTLYKPLSCKNIKQLICGQKDGKPAAIDYSIKPVNNNRILIVEDVGVNQAVLREILTKAGYVVDSAENGAQALQMLVAQPYDAVLMDVHMPVMNGIDAVIQLRASTGLNQHVPVIALTANAEKSEMERCLNAGMNDFISKPFFATNLLTAIGRQIDKEAAHAKQAALSQGSKNPTDQRPNANELLNEAALRKLVAETSEQALPKMLDSFIAELARRVGDLEDAVEHENTQELGGQAHALKSSSALFGALAVQQAAQQLEQMCQVDSPVLTDVTKQAQELILLVSQTLERYRAYTQSMAAEQREHE</sequence>
<evidence type="ECO:0000259" key="13">
    <source>
        <dbReference type="PROSITE" id="PS50112"/>
    </source>
</evidence>
<comment type="catalytic activity">
    <reaction evidence="1">
        <text>ATP + protein L-histidine = ADP + protein N-phospho-L-histidine.</text>
        <dbReference type="EC" id="2.7.13.3"/>
    </reaction>
</comment>
<evidence type="ECO:0000256" key="1">
    <source>
        <dbReference type="ARBA" id="ARBA00000085"/>
    </source>
</evidence>
<dbReference type="Pfam" id="PF00072">
    <property type="entry name" value="Response_reg"/>
    <property type="match status" value="1"/>
</dbReference>
<dbReference type="PANTHER" id="PTHR45339">
    <property type="entry name" value="HYBRID SIGNAL TRANSDUCTION HISTIDINE KINASE J"/>
    <property type="match status" value="1"/>
</dbReference>
<dbReference type="SMART" id="SM00387">
    <property type="entry name" value="HATPase_c"/>
    <property type="match status" value="1"/>
</dbReference>
<dbReference type="SMART" id="SM00388">
    <property type="entry name" value="HisKA"/>
    <property type="match status" value="1"/>
</dbReference>
<dbReference type="InterPro" id="IPR036097">
    <property type="entry name" value="HisK_dim/P_sf"/>
</dbReference>
<evidence type="ECO:0000313" key="18">
    <source>
        <dbReference type="Proteomes" id="UP001620597"/>
    </source>
</evidence>
<keyword evidence="7" id="KW-0902">Two-component regulatory system</keyword>
<dbReference type="InterPro" id="IPR003661">
    <property type="entry name" value="HisK_dim/P_dom"/>
</dbReference>
<evidence type="ECO:0000259" key="12">
    <source>
        <dbReference type="PROSITE" id="PS50110"/>
    </source>
</evidence>
<dbReference type="SMART" id="SM00448">
    <property type="entry name" value="REC"/>
    <property type="match status" value="1"/>
</dbReference>
<feature type="domain" description="PAS" evidence="13">
    <location>
        <begin position="235"/>
        <end position="298"/>
    </location>
</feature>
<dbReference type="InterPro" id="IPR005467">
    <property type="entry name" value="His_kinase_dom"/>
</dbReference>
<gene>
    <name evidence="17" type="ORF">WG929_05590</name>
</gene>
<dbReference type="InterPro" id="IPR013767">
    <property type="entry name" value="PAS_fold"/>
</dbReference>
<evidence type="ECO:0000256" key="6">
    <source>
        <dbReference type="ARBA" id="ARBA00022777"/>
    </source>
</evidence>
<dbReference type="Pfam" id="PF00512">
    <property type="entry name" value="HisKA"/>
    <property type="match status" value="1"/>
</dbReference>
<keyword evidence="10" id="KW-0472">Membrane</keyword>
<dbReference type="PRINTS" id="PR00344">
    <property type="entry name" value="BCTRLSENSOR"/>
</dbReference>
<keyword evidence="6" id="KW-0418">Kinase</keyword>
<dbReference type="SUPFAM" id="SSF47226">
    <property type="entry name" value="Histidine-containing phosphotransfer domain, HPT domain"/>
    <property type="match status" value="1"/>
</dbReference>
<dbReference type="CDD" id="cd00082">
    <property type="entry name" value="HisKA"/>
    <property type="match status" value="1"/>
</dbReference>
<dbReference type="InterPro" id="IPR035965">
    <property type="entry name" value="PAS-like_dom_sf"/>
</dbReference>
<dbReference type="SUPFAM" id="SSF52172">
    <property type="entry name" value="CheY-like"/>
    <property type="match status" value="1"/>
</dbReference>
<dbReference type="PROSITE" id="PS50113">
    <property type="entry name" value="PAC"/>
    <property type="match status" value="1"/>
</dbReference>
<dbReference type="SUPFAM" id="SSF47384">
    <property type="entry name" value="Homodimeric domain of signal transducing histidine kinase"/>
    <property type="match status" value="1"/>
</dbReference>
<evidence type="ECO:0000259" key="15">
    <source>
        <dbReference type="PROSITE" id="PS50885"/>
    </source>
</evidence>
<dbReference type="CDD" id="cd16922">
    <property type="entry name" value="HATPase_EvgS-ArcB-TorS-like"/>
    <property type="match status" value="1"/>
</dbReference>
<keyword evidence="4 9" id="KW-0597">Phosphoprotein</keyword>
<feature type="domain" description="Histidine kinase" evidence="11">
    <location>
        <begin position="374"/>
        <end position="595"/>
    </location>
</feature>
<protein>
    <recommendedName>
        <fullName evidence="3">histidine kinase</fullName>
        <ecNumber evidence="3">2.7.13.3</ecNumber>
    </recommendedName>
</protein>
<evidence type="ECO:0000259" key="16">
    <source>
        <dbReference type="PROSITE" id="PS50894"/>
    </source>
</evidence>
<dbReference type="PROSITE" id="PS50110">
    <property type="entry name" value="RESPONSE_REGULATORY"/>
    <property type="match status" value="1"/>
</dbReference>
<dbReference type="PROSITE" id="PS50885">
    <property type="entry name" value="HAMP"/>
    <property type="match status" value="1"/>
</dbReference>
<feature type="transmembrane region" description="Helical" evidence="10">
    <location>
        <begin position="155"/>
        <end position="174"/>
    </location>
</feature>
<dbReference type="Gene3D" id="3.30.450.20">
    <property type="entry name" value="PAS domain"/>
    <property type="match status" value="1"/>
</dbReference>
<proteinExistence type="predicted"/>
<evidence type="ECO:0000256" key="2">
    <source>
        <dbReference type="ARBA" id="ARBA00004370"/>
    </source>
</evidence>
<dbReference type="Proteomes" id="UP001620597">
    <property type="component" value="Unassembled WGS sequence"/>
</dbReference>
<dbReference type="Pfam" id="PF01627">
    <property type="entry name" value="Hpt"/>
    <property type="match status" value="1"/>
</dbReference>
<dbReference type="SUPFAM" id="SSF55785">
    <property type="entry name" value="PYP-like sensor domain (PAS domain)"/>
    <property type="match status" value="1"/>
</dbReference>
<dbReference type="NCBIfam" id="TIGR00229">
    <property type="entry name" value="sensory_box"/>
    <property type="match status" value="1"/>
</dbReference>
<dbReference type="Gene3D" id="1.10.287.130">
    <property type="match status" value="1"/>
</dbReference>
<keyword evidence="18" id="KW-1185">Reference proteome</keyword>
<dbReference type="InterPro" id="IPR008207">
    <property type="entry name" value="Sig_transdc_His_kin_Hpt_dom"/>
</dbReference>
<dbReference type="CDD" id="cd17546">
    <property type="entry name" value="REC_hyHK_CKI1_RcsC-like"/>
    <property type="match status" value="1"/>
</dbReference>
<dbReference type="Pfam" id="PF00672">
    <property type="entry name" value="HAMP"/>
    <property type="match status" value="1"/>
</dbReference>
<dbReference type="SMART" id="SM00304">
    <property type="entry name" value="HAMP"/>
    <property type="match status" value="1"/>
</dbReference>
<feature type="domain" description="Response regulatory" evidence="12">
    <location>
        <begin position="740"/>
        <end position="857"/>
    </location>
</feature>
<dbReference type="Gene3D" id="3.30.565.10">
    <property type="entry name" value="Histidine kinase-like ATPase, C-terminal domain"/>
    <property type="match status" value="1"/>
</dbReference>
<dbReference type="SMART" id="SM00091">
    <property type="entry name" value="PAS"/>
    <property type="match status" value="1"/>
</dbReference>
<feature type="domain" description="PAC" evidence="14">
    <location>
        <begin position="306"/>
        <end position="356"/>
    </location>
</feature>
<evidence type="ECO:0000256" key="3">
    <source>
        <dbReference type="ARBA" id="ARBA00012438"/>
    </source>
</evidence>
<dbReference type="EC" id="2.7.13.3" evidence="3"/>
<dbReference type="Gene3D" id="3.40.50.2300">
    <property type="match status" value="1"/>
</dbReference>
<dbReference type="InterPro" id="IPR000700">
    <property type="entry name" value="PAS-assoc_C"/>
</dbReference>
<feature type="transmembrane region" description="Helical" evidence="10">
    <location>
        <begin position="128"/>
        <end position="148"/>
    </location>
</feature>
<evidence type="ECO:0000259" key="11">
    <source>
        <dbReference type="PROSITE" id="PS50109"/>
    </source>
</evidence>
<keyword evidence="5" id="KW-0808">Transferase</keyword>
<evidence type="ECO:0000256" key="9">
    <source>
        <dbReference type="PROSITE-ProRule" id="PRU00169"/>
    </source>
</evidence>
<dbReference type="InterPro" id="IPR004358">
    <property type="entry name" value="Sig_transdc_His_kin-like_C"/>
</dbReference>
<feature type="domain" description="HAMP" evidence="15">
    <location>
        <begin position="175"/>
        <end position="227"/>
    </location>
</feature>
<comment type="caution">
    <text evidence="17">The sequence shown here is derived from an EMBL/GenBank/DDBJ whole genome shotgun (WGS) entry which is preliminary data.</text>
</comment>
<reference evidence="17 18" key="1">
    <citation type="submission" date="2024-03" db="EMBL/GenBank/DDBJ databases">
        <title>High-quality draft genome sequence of Oceanobacter sp. wDCs-4.</title>
        <authorList>
            <person name="Dong C."/>
        </authorList>
    </citation>
    <scope>NUCLEOTIDE SEQUENCE [LARGE SCALE GENOMIC DNA]</scope>
    <source>
        <strain evidence="18">wDCs-4</strain>
    </source>
</reference>
<dbReference type="Pfam" id="PF02518">
    <property type="entry name" value="HATPase_c"/>
    <property type="match status" value="1"/>
</dbReference>